<gene>
    <name evidence="11" type="ORF">VOLCADRAFT_92375</name>
</gene>
<dbReference type="EC" id="2.1.1.77" evidence="4"/>
<dbReference type="PROSITE" id="PS50097">
    <property type="entry name" value="BTB"/>
    <property type="match status" value="1"/>
</dbReference>
<accession>D8TZH8</accession>
<evidence type="ECO:0000256" key="5">
    <source>
        <dbReference type="ARBA" id="ARBA00022490"/>
    </source>
</evidence>
<dbReference type="PANTHER" id="PTHR11579:SF0">
    <property type="entry name" value="PROTEIN-L-ISOASPARTATE(D-ASPARTATE) O-METHYLTRANSFERASE"/>
    <property type="match status" value="1"/>
</dbReference>
<comment type="similarity">
    <text evidence="3">Belongs to the methyltransferase superfamily. L-isoaspartyl/D-aspartyl protein methyltransferase family.</text>
</comment>
<evidence type="ECO:0000256" key="8">
    <source>
        <dbReference type="ARBA" id="ARBA00022691"/>
    </source>
</evidence>
<feature type="compositionally biased region" description="Low complexity" evidence="9">
    <location>
        <begin position="464"/>
        <end position="474"/>
    </location>
</feature>
<feature type="region of interest" description="Disordered" evidence="9">
    <location>
        <begin position="429"/>
        <end position="508"/>
    </location>
</feature>
<dbReference type="InterPro" id="IPR029063">
    <property type="entry name" value="SAM-dependent_MTases_sf"/>
</dbReference>
<evidence type="ECO:0000256" key="7">
    <source>
        <dbReference type="ARBA" id="ARBA00022679"/>
    </source>
</evidence>
<dbReference type="CDD" id="cd18186">
    <property type="entry name" value="BTB_POZ_ZBTB_KLHL-like"/>
    <property type="match status" value="1"/>
</dbReference>
<dbReference type="GO" id="GO:0032259">
    <property type="term" value="P:methylation"/>
    <property type="evidence" value="ECO:0007669"/>
    <property type="project" value="UniProtKB-KW"/>
</dbReference>
<dbReference type="SUPFAM" id="SSF53335">
    <property type="entry name" value="S-adenosyl-L-methionine-dependent methyltransferases"/>
    <property type="match status" value="1"/>
</dbReference>
<evidence type="ECO:0000256" key="6">
    <source>
        <dbReference type="ARBA" id="ARBA00022603"/>
    </source>
</evidence>
<evidence type="ECO:0000313" key="11">
    <source>
        <dbReference type="EMBL" id="EFJ47183.1"/>
    </source>
</evidence>
<feature type="compositionally biased region" description="Basic and acidic residues" evidence="9">
    <location>
        <begin position="1"/>
        <end position="14"/>
    </location>
</feature>
<evidence type="ECO:0000256" key="3">
    <source>
        <dbReference type="ARBA" id="ARBA00005369"/>
    </source>
</evidence>
<dbReference type="InParanoid" id="D8TZH8"/>
<feature type="region of interest" description="Disordered" evidence="9">
    <location>
        <begin position="312"/>
        <end position="386"/>
    </location>
</feature>
<feature type="region of interest" description="Disordered" evidence="9">
    <location>
        <begin position="1"/>
        <end position="33"/>
    </location>
</feature>
<dbReference type="CDD" id="cd02440">
    <property type="entry name" value="AdoMet_MTases"/>
    <property type="match status" value="1"/>
</dbReference>
<dbReference type="InterPro" id="IPR011333">
    <property type="entry name" value="SKP1/BTB/POZ_sf"/>
</dbReference>
<dbReference type="InterPro" id="IPR000210">
    <property type="entry name" value="BTB/POZ_dom"/>
</dbReference>
<feature type="domain" description="BTB" evidence="10">
    <location>
        <begin position="523"/>
        <end position="584"/>
    </location>
</feature>
<dbReference type="CDD" id="cd14733">
    <property type="entry name" value="BACK"/>
    <property type="match status" value="1"/>
</dbReference>
<evidence type="ECO:0000256" key="4">
    <source>
        <dbReference type="ARBA" id="ARBA00011890"/>
    </source>
</evidence>
<comment type="pathway">
    <text evidence="2">Protein modification; protein ubiquitination.</text>
</comment>
<dbReference type="GO" id="GO:0005737">
    <property type="term" value="C:cytoplasm"/>
    <property type="evidence" value="ECO:0007669"/>
    <property type="project" value="UniProtKB-SubCell"/>
</dbReference>
<dbReference type="GO" id="GO:0004719">
    <property type="term" value="F:protein-L-isoaspartate (D-aspartate) O-methyltransferase activity"/>
    <property type="evidence" value="ECO:0007669"/>
    <property type="project" value="UniProtKB-EC"/>
</dbReference>
<organism evidence="12">
    <name type="scientific">Volvox carteri f. nagariensis</name>
    <dbReference type="NCBI Taxonomy" id="3068"/>
    <lineage>
        <taxon>Eukaryota</taxon>
        <taxon>Viridiplantae</taxon>
        <taxon>Chlorophyta</taxon>
        <taxon>core chlorophytes</taxon>
        <taxon>Chlorophyceae</taxon>
        <taxon>CS clade</taxon>
        <taxon>Chlamydomonadales</taxon>
        <taxon>Volvocaceae</taxon>
        <taxon>Volvox</taxon>
    </lineage>
</organism>
<keyword evidence="6" id="KW-0489">Methyltransferase</keyword>
<dbReference type="AlphaFoldDB" id="D8TZH8"/>
<dbReference type="eggNOG" id="KOG1661">
    <property type="taxonomic scope" value="Eukaryota"/>
</dbReference>
<dbReference type="GeneID" id="9615911"/>
<keyword evidence="12" id="KW-1185">Reference proteome</keyword>
<dbReference type="EMBL" id="GL378346">
    <property type="protein sequence ID" value="EFJ47183.1"/>
    <property type="molecule type" value="Genomic_DNA"/>
</dbReference>
<dbReference type="KEGG" id="vcn:VOLCADRAFT_92375"/>
<protein>
    <recommendedName>
        <fullName evidence="4">protein-L-isoaspartate(D-aspartate) O-methyltransferase</fullName>
        <ecNumber evidence="4">2.1.1.77</ecNumber>
    </recommendedName>
</protein>
<keyword evidence="8" id="KW-0949">S-adenosyl-L-methionine</keyword>
<dbReference type="RefSeq" id="XP_002951732.1">
    <property type="nucleotide sequence ID" value="XM_002951686.1"/>
</dbReference>
<dbReference type="Pfam" id="PF00651">
    <property type="entry name" value="BTB"/>
    <property type="match status" value="1"/>
</dbReference>
<keyword evidence="7" id="KW-0808">Transferase</keyword>
<reference evidence="11 12" key="1">
    <citation type="journal article" date="2010" name="Science">
        <title>Genomic analysis of organismal complexity in the multicellular green alga Volvox carteri.</title>
        <authorList>
            <person name="Prochnik S.E."/>
            <person name="Umen J."/>
            <person name="Nedelcu A.M."/>
            <person name="Hallmann A."/>
            <person name="Miller S.M."/>
            <person name="Nishii I."/>
            <person name="Ferris P."/>
            <person name="Kuo A."/>
            <person name="Mitros T."/>
            <person name="Fritz-Laylin L.K."/>
            <person name="Hellsten U."/>
            <person name="Chapman J."/>
            <person name="Simakov O."/>
            <person name="Rensing S.A."/>
            <person name="Terry A."/>
            <person name="Pangilinan J."/>
            <person name="Kapitonov V."/>
            <person name="Jurka J."/>
            <person name="Salamov A."/>
            <person name="Shapiro H."/>
            <person name="Schmutz J."/>
            <person name="Grimwood J."/>
            <person name="Lindquist E."/>
            <person name="Lucas S."/>
            <person name="Grigoriev I.V."/>
            <person name="Schmitt R."/>
            <person name="Kirk D."/>
            <person name="Rokhsar D.S."/>
        </authorList>
    </citation>
    <scope>NUCLEOTIDE SEQUENCE [LARGE SCALE GENOMIC DNA]</scope>
    <source>
        <strain evidence="12">f. Nagariensis / Eve</strain>
    </source>
</reference>
<dbReference type="OrthoDB" id="73890at2759"/>
<evidence type="ECO:0000259" key="10">
    <source>
        <dbReference type="PROSITE" id="PS50097"/>
    </source>
</evidence>
<dbReference type="Gene3D" id="3.30.710.10">
    <property type="entry name" value="Potassium Channel Kv1.1, Chain A"/>
    <property type="match status" value="1"/>
</dbReference>
<sequence>MADPDADREARGPLDADSDNEDGPEAPLQGQPRRERLERIALFDFLRLVAGNRDLQPGFRTVEELVNHLKANDTITSDAVSRAMLACPRDLFVPPAHRGEALADRPIRVAEAGFNISAPHVQAVALQALALDQGQRVLDVGCGCGIVTAYAAYLTGSSGDVVGIDIRDSAINLATSNLQRLIAHNIEFSEVSAPIRIERHNVFIPLQRHRGRYDAVHVGGAMPASRLGAILDLLGPKFPDGTVRQRVLSQVSFSELEIPRDVEVVRALLEEQAEAARRVEVPASTFASDLAGLGAPGVDLQQAAQKAAAAAAPCSGPSSSSSGAAAAVGGGTAPVSESSRRGATNGVRPRSQSSLEGDHTGPATLPPAHRASSKGSQLTGEAETAAVGAGAATSSATAAGGGVGGHVGTGLASFVQRAGVGGWGWQWERPAQARTKAKGQDDEATRRSDVEMDEEAGEEKSQRAAASASAEAPAGPVQMEKAEEEAEVEALERRGGGSGDGDGDGGGLPYLAGVAEVLSLGPTDCELEGDGWRLPAHKAVLQARCELLRAQLSSGMRDSDTTTYRVPEAVERRDAVEAFLNYVYKDCLPDDVDMELVPQLLHAGIYFGCHRRVGGGEEAERAQDTRALRSWNAAGREEGLVRLCESLLARELVAAASSSSSQDAAAGAGADPELLEAAVAAAGPLLALADEGGLDQLRRVAMQFVLDHFPAVSVSEGYRQLPRPLVDEVAREALARYNSLLQQLAKLGDTTQGLEDADD</sequence>
<feature type="compositionally biased region" description="Basic and acidic residues" evidence="9">
    <location>
        <begin position="438"/>
        <end position="450"/>
    </location>
</feature>
<dbReference type="Gene3D" id="3.40.50.150">
    <property type="entry name" value="Vaccinia Virus protein VP39"/>
    <property type="match status" value="1"/>
</dbReference>
<evidence type="ECO:0000256" key="9">
    <source>
        <dbReference type="SAM" id="MobiDB-lite"/>
    </source>
</evidence>
<keyword evidence="5" id="KW-0963">Cytoplasm</keyword>
<name>D8TZH8_VOLCA</name>
<dbReference type="Proteomes" id="UP000001058">
    <property type="component" value="Unassembled WGS sequence"/>
</dbReference>
<dbReference type="PANTHER" id="PTHR11579">
    <property type="entry name" value="PROTEIN-L-ISOASPARTATE O-METHYLTRANSFERASE"/>
    <property type="match status" value="1"/>
</dbReference>
<feature type="compositionally biased region" description="Gly residues" evidence="9">
    <location>
        <begin position="496"/>
        <end position="508"/>
    </location>
</feature>
<feature type="compositionally biased region" description="Low complexity" evidence="9">
    <location>
        <begin position="312"/>
        <end position="327"/>
    </location>
</feature>
<evidence type="ECO:0000256" key="2">
    <source>
        <dbReference type="ARBA" id="ARBA00004906"/>
    </source>
</evidence>
<proteinExistence type="inferred from homology"/>
<comment type="subcellular location">
    <subcellularLocation>
        <location evidence="1">Cytoplasm</location>
    </subcellularLocation>
</comment>
<evidence type="ECO:0000313" key="12">
    <source>
        <dbReference type="Proteomes" id="UP000001058"/>
    </source>
</evidence>
<dbReference type="InterPro" id="IPR000682">
    <property type="entry name" value="PCMT"/>
</dbReference>
<dbReference type="SUPFAM" id="SSF54695">
    <property type="entry name" value="POZ domain"/>
    <property type="match status" value="1"/>
</dbReference>
<dbReference type="Pfam" id="PF01135">
    <property type="entry name" value="PCMT"/>
    <property type="match status" value="1"/>
</dbReference>
<evidence type="ECO:0000256" key="1">
    <source>
        <dbReference type="ARBA" id="ARBA00004496"/>
    </source>
</evidence>